<dbReference type="NCBIfam" id="TIGR03263">
    <property type="entry name" value="guanyl_kin"/>
    <property type="match status" value="1"/>
</dbReference>
<evidence type="ECO:0000256" key="9">
    <source>
        <dbReference type="HAMAP-Rule" id="MF_00328"/>
    </source>
</evidence>
<dbReference type="EMBL" id="JAERRA010000001">
    <property type="protein sequence ID" value="MBL0719377.1"/>
    <property type="molecule type" value="Genomic_DNA"/>
</dbReference>
<dbReference type="AlphaFoldDB" id="A0A9X0XEH8"/>
<feature type="binding site" evidence="9">
    <location>
        <begin position="20"/>
        <end position="27"/>
    </location>
    <ligand>
        <name>ATP</name>
        <dbReference type="ChEBI" id="CHEBI:30616"/>
    </ligand>
</feature>
<dbReference type="EC" id="2.7.4.8" evidence="2 9"/>
<evidence type="ECO:0000259" key="10">
    <source>
        <dbReference type="PROSITE" id="PS50052"/>
    </source>
</evidence>
<name>A0A9X0XEH8_9BURK</name>
<dbReference type="InterPro" id="IPR027417">
    <property type="entry name" value="P-loop_NTPase"/>
</dbReference>
<dbReference type="SUPFAM" id="SSF52540">
    <property type="entry name" value="P-loop containing nucleoside triphosphate hydrolases"/>
    <property type="match status" value="1"/>
</dbReference>
<dbReference type="GO" id="GO:0005829">
    <property type="term" value="C:cytosol"/>
    <property type="evidence" value="ECO:0007669"/>
    <property type="project" value="TreeGrafter"/>
</dbReference>
<comment type="catalytic activity">
    <reaction evidence="9">
        <text>GMP + ATP = GDP + ADP</text>
        <dbReference type="Rhea" id="RHEA:20780"/>
        <dbReference type="ChEBI" id="CHEBI:30616"/>
        <dbReference type="ChEBI" id="CHEBI:58115"/>
        <dbReference type="ChEBI" id="CHEBI:58189"/>
        <dbReference type="ChEBI" id="CHEBI:456216"/>
        <dbReference type="EC" id="2.7.4.8"/>
    </reaction>
</comment>
<evidence type="ECO:0000256" key="7">
    <source>
        <dbReference type="ARBA" id="ARBA00022840"/>
    </source>
</evidence>
<keyword evidence="5 9" id="KW-0547">Nucleotide-binding</keyword>
<dbReference type="PANTHER" id="PTHR23117">
    <property type="entry name" value="GUANYLATE KINASE-RELATED"/>
    <property type="match status" value="1"/>
</dbReference>
<comment type="subcellular location">
    <subcellularLocation>
        <location evidence="9">Cytoplasm</location>
    </subcellularLocation>
</comment>
<feature type="domain" description="Guanylate kinase-like" evidence="10">
    <location>
        <begin position="13"/>
        <end position="191"/>
    </location>
</feature>
<evidence type="ECO:0000313" key="11">
    <source>
        <dbReference type="EMBL" id="MBL0719377.1"/>
    </source>
</evidence>
<keyword evidence="6 9" id="KW-0418">Kinase</keyword>
<reference evidence="11 12" key="1">
    <citation type="submission" date="2021-01" db="EMBL/GenBank/DDBJ databases">
        <title>Piscinibacter sp. Jin2 Genome sequencing and assembly.</title>
        <authorList>
            <person name="Kim I."/>
        </authorList>
    </citation>
    <scope>NUCLEOTIDE SEQUENCE [LARGE SCALE GENOMIC DNA]</scope>
    <source>
        <strain evidence="11 12">Jin2</strain>
    </source>
</reference>
<keyword evidence="7 9" id="KW-0067">ATP-binding</keyword>
<keyword evidence="9" id="KW-0963">Cytoplasm</keyword>
<comment type="caution">
    <text evidence="11">The sequence shown here is derived from an EMBL/GenBank/DDBJ whole genome shotgun (WGS) entry which is preliminary data.</text>
</comment>
<evidence type="ECO:0000256" key="5">
    <source>
        <dbReference type="ARBA" id="ARBA00022741"/>
    </source>
</evidence>
<dbReference type="InterPro" id="IPR008144">
    <property type="entry name" value="Guanylate_kin-like_dom"/>
</dbReference>
<dbReference type="GO" id="GO:0004385">
    <property type="term" value="F:GMP kinase activity"/>
    <property type="evidence" value="ECO:0007669"/>
    <property type="project" value="UniProtKB-UniRule"/>
</dbReference>
<dbReference type="PROSITE" id="PS00856">
    <property type="entry name" value="GUANYLATE_KINASE_1"/>
    <property type="match status" value="1"/>
</dbReference>
<dbReference type="FunFam" id="3.30.63.10:FF:000002">
    <property type="entry name" value="Guanylate kinase 1"/>
    <property type="match status" value="1"/>
</dbReference>
<gene>
    <name evidence="9 11" type="primary">gmk</name>
    <name evidence="11" type="ORF">JI742_05675</name>
</gene>
<dbReference type="Gene3D" id="3.30.63.10">
    <property type="entry name" value="Guanylate Kinase phosphate binding domain"/>
    <property type="match status" value="1"/>
</dbReference>
<organism evidence="11 12">
    <name type="scientific">Aquariibacter lacus</name>
    <dbReference type="NCBI Taxonomy" id="2801332"/>
    <lineage>
        <taxon>Bacteria</taxon>
        <taxon>Pseudomonadati</taxon>
        <taxon>Pseudomonadota</taxon>
        <taxon>Betaproteobacteria</taxon>
        <taxon>Burkholderiales</taxon>
        <taxon>Sphaerotilaceae</taxon>
        <taxon>Aquariibacter</taxon>
    </lineage>
</organism>
<dbReference type="SMART" id="SM00072">
    <property type="entry name" value="GuKc"/>
    <property type="match status" value="1"/>
</dbReference>
<dbReference type="HAMAP" id="MF_00328">
    <property type="entry name" value="Guanylate_kinase"/>
    <property type="match status" value="1"/>
</dbReference>
<proteinExistence type="inferred from homology"/>
<dbReference type="InterPro" id="IPR017665">
    <property type="entry name" value="Guanylate_kinase"/>
</dbReference>
<evidence type="ECO:0000256" key="1">
    <source>
        <dbReference type="ARBA" id="ARBA00005790"/>
    </source>
</evidence>
<dbReference type="InterPro" id="IPR008145">
    <property type="entry name" value="GK/Ca_channel_bsu"/>
</dbReference>
<evidence type="ECO:0000313" key="12">
    <source>
        <dbReference type="Proteomes" id="UP000643207"/>
    </source>
</evidence>
<dbReference type="PANTHER" id="PTHR23117:SF13">
    <property type="entry name" value="GUANYLATE KINASE"/>
    <property type="match status" value="1"/>
</dbReference>
<dbReference type="Proteomes" id="UP000643207">
    <property type="component" value="Unassembled WGS sequence"/>
</dbReference>
<comment type="similarity">
    <text evidence="1 9">Belongs to the guanylate kinase family.</text>
</comment>
<dbReference type="CDD" id="cd00071">
    <property type="entry name" value="GMPK"/>
    <property type="match status" value="1"/>
</dbReference>
<evidence type="ECO:0000256" key="3">
    <source>
        <dbReference type="ARBA" id="ARBA00016296"/>
    </source>
</evidence>
<evidence type="ECO:0000256" key="6">
    <source>
        <dbReference type="ARBA" id="ARBA00022777"/>
    </source>
</evidence>
<dbReference type="PROSITE" id="PS50052">
    <property type="entry name" value="GUANYLATE_KINASE_2"/>
    <property type="match status" value="1"/>
</dbReference>
<keyword evidence="4 9" id="KW-0808">Transferase</keyword>
<dbReference type="Gene3D" id="3.40.50.300">
    <property type="entry name" value="P-loop containing nucleotide triphosphate hydrolases"/>
    <property type="match status" value="1"/>
</dbReference>
<accession>A0A9X0XEH8</accession>
<dbReference type="RefSeq" id="WP_201824656.1">
    <property type="nucleotide sequence ID" value="NZ_JAERRA010000001.1"/>
</dbReference>
<evidence type="ECO:0000256" key="2">
    <source>
        <dbReference type="ARBA" id="ARBA00012961"/>
    </source>
</evidence>
<protein>
    <recommendedName>
        <fullName evidence="3 9">Guanylate kinase</fullName>
        <ecNumber evidence="2 9">2.7.4.8</ecNumber>
    </recommendedName>
    <alternativeName>
        <fullName evidence="8 9">GMP kinase</fullName>
    </alternativeName>
</protein>
<evidence type="ECO:0000256" key="4">
    <source>
        <dbReference type="ARBA" id="ARBA00022679"/>
    </source>
</evidence>
<comment type="function">
    <text evidence="9">Essential for recycling GMP and indirectly, cGMP.</text>
</comment>
<dbReference type="GO" id="GO:0005524">
    <property type="term" value="F:ATP binding"/>
    <property type="evidence" value="ECO:0007669"/>
    <property type="project" value="UniProtKB-UniRule"/>
</dbReference>
<dbReference type="InterPro" id="IPR020590">
    <property type="entry name" value="Guanylate_kinase_CS"/>
</dbReference>
<sequence>MPDTALSPSALPGNLFVVSAPSGAGKSSLVKALLADDAGLAVSVSHTTRAPRGQEQDGVAYHFVDRARFDAMVAAGDFFEWAEVHGNCYGTSRAALATRLQAGHDVVLEIDWQGALQIKRLFAHAVLIFILPPSWAELARRLHGRGEDGAEVIATRLRNARHEVAQAEHFDYLVINADFERALADLRTVVHAQRLRYAVQRQGKPLVFAALGLA</sequence>
<evidence type="ECO:0000256" key="8">
    <source>
        <dbReference type="ARBA" id="ARBA00030128"/>
    </source>
</evidence>
<dbReference type="Pfam" id="PF00625">
    <property type="entry name" value="Guanylate_kin"/>
    <property type="match status" value="1"/>
</dbReference>
<keyword evidence="12" id="KW-1185">Reference proteome</keyword>